<evidence type="ECO:0000259" key="1">
    <source>
        <dbReference type="Pfam" id="PF13614"/>
    </source>
</evidence>
<sequence>MKSFVFLNRKGGTGKTSISVTCAIELARRGFKTVLVDCDPQGNSSSWLSKNFQYELSDVLNGKIKVGECLVQTHFENLFLLPTFAINGGLQSFASSTRNYYVFEDAVFPSLKDFDYLIFDTSPAFGDFEKGIANCADVIVPVLKLDQFSADGFQTLIENLITTTKEIRCKDLLEKISFVILNQQDKRMKFQSLFAENFMKNFDDTQFLTIPTDTSFVKAQILKNSIQDKSITARKETTDAIDSIIREMTK</sequence>
<dbReference type="InterPro" id="IPR027417">
    <property type="entry name" value="P-loop_NTPase"/>
</dbReference>
<dbReference type="SUPFAM" id="SSF52540">
    <property type="entry name" value="P-loop containing nucleoside triphosphate hydrolases"/>
    <property type="match status" value="1"/>
</dbReference>
<dbReference type="Gene3D" id="3.40.50.300">
    <property type="entry name" value="P-loop containing nucleotide triphosphate hydrolases"/>
    <property type="match status" value="1"/>
</dbReference>
<comment type="caution">
    <text evidence="2">The sequence shown here is derived from an EMBL/GenBank/DDBJ whole genome shotgun (WGS) entry which is preliminary data.</text>
</comment>
<dbReference type="Proteomes" id="UP000518887">
    <property type="component" value="Unassembled WGS sequence"/>
</dbReference>
<dbReference type="PANTHER" id="PTHR13696:SF52">
    <property type="entry name" value="PARA FAMILY PROTEIN CT_582"/>
    <property type="match status" value="1"/>
</dbReference>
<evidence type="ECO:0000313" key="2">
    <source>
        <dbReference type="EMBL" id="MBB5227069.1"/>
    </source>
</evidence>
<dbReference type="InterPro" id="IPR050678">
    <property type="entry name" value="DNA_Partitioning_ATPase"/>
</dbReference>
<keyword evidence="3" id="KW-1185">Reference proteome</keyword>
<dbReference type="InterPro" id="IPR025669">
    <property type="entry name" value="AAA_dom"/>
</dbReference>
<accession>A0A7W8GB56</accession>
<gene>
    <name evidence="2" type="ORF">HNP76_002465</name>
</gene>
<dbReference type="CDD" id="cd02042">
    <property type="entry name" value="ParAB_family"/>
    <property type="match status" value="1"/>
</dbReference>
<name>A0A7W8GB56_9SPIR</name>
<protein>
    <submittedName>
        <fullName evidence="2">Chromosome partitioning protein</fullName>
    </submittedName>
</protein>
<dbReference type="Pfam" id="PF13614">
    <property type="entry name" value="AAA_31"/>
    <property type="match status" value="1"/>
</dbReference>
<proteinExistence type="predicted"/>
<dbReference type="AlphaFoldDB" id="A0A7W8GB56"/>
<feature type="domain" description="AAA" evidence="1">
    <location>
        <begin position="2"/>
        <end position="166"/>
    </location>
</feature>
<dbReference type="RefSeq" id="WP_184660948.1">
    <property type="nucleotide sequence ID" value="NZ_JACHFQ010000008.1"/>
</dbReference>
<reference evidence="2 3" key="1">
    <citation type="submission" date="2020-08" db="EMBL/GenBank/DDBJ databases">
        <title>Genomic Encyclopedia of Type Strains, Phase IV (KMG-IV): sequencing the most valuable type-strain genomes for metagenomic binning, comparative biology and taxonomic classification.</title>
        <authorList>
            <person name="Goeker M."/>
        </authorList>
    </citation>
    <scope>NUCLEOTIDE SEQUENCE [LARGE SCALE GENOMIC DNA]</scope>
    <source>
        <strain evidence="2 3">DSM 103462</strain>
    </source>
</reference>
<organism evidence="2 3">
    <name type="scientific">Treponema ruminis</name>
    <dbReference type="NCBI Taxonomy" id="744515"/>
    <lineage>
        <taxon>Bacteria</taxon>
        <taxon>Pseudomonadati</taxon>
        <taxon>Spirochaetota</taxon>
        <taxon>Spirochaetia</taxon>
        <taxon>Spirochaetales</taxon>
        <taxon>Treponemataceae</taxon>
        <taxon>Treponema</taxon>
    </lineage>
</organism>
<evidence type="ECO:0000313" key="3">
    <source>
        <dbReference type="Proteomes" id="UP000518887"/>
    </source>
</evidence>
<dbReference type="PANTHER" id="PTHR13696">
    <property type="entry name" value="P-LOOP CONTAINING NUCLEOSIDE TRIPHOSPHATE HYDROLASE"/>
    <property type="match status" value="1"/>
</dbReference>
<dbReference type="EMBL" id="JACHFQ010000008">
    <property type="protein sequence ID" value="MBB5227069.1"/>
    <property type="molecule type" value="Genomic_DNA"/>
</dbReference>